<dbReference type="Proteomes" id="UP000544107">
    <property type="component" value="Unassembled WGS sequence"/>
</dbReference>
<feature type="transmembrane region" description="Helical" evidence="2">
    <location>
        <begin position="287"/>
        <end position="306"/>
    </location>
</feature>
<proteinExistence type="inferred from homology"/>
<comment type="caution">
    <text evidence="4">The sequence shown here is derived from an EMBL/GenBank/DDBJ whole genome shotgun (WGS) entry which is preliminary data.</text>
</comment>
<dbReference type="InterPro" id="IPR039672">
    <property type="entry name" value="MFS_2"/>
</dbReference>
<feature type="transmembrane region" description="Helical" evidence="2">
    <location>
        <begin position="144"/>
        <end position="163"/>
    </location>
</feature>
<feature type="transmembrane region" description="Helical" evidence="2">
    <location>
        <begin position="40"/>
        <end position="58"/>
    </location>
</feature>
<evidence type="ECO:0000313" key="4">
    <source>
        <dbReference type="EMBL" id="OLP47482.1"/>
    </source>
</evidence>
<dbReference type="EMBL" id="MKIN01000027">
    <property type="protein sequence ID" value="OLP47482.1"/>
    <property type="molecule type" value="Genomic_DNA"/>
</dbReference>
<dbReference type="GO" id="GO:0015293">
    <property type="term" value="F:symporter activity"/>
    <property type="evidence" value="ECO:0007669"/>
    <property type="project" value="InterPro"/>
</dbReference>
<accession>A0A1Q8ZYR9</accession>
<feature type="transmembrane region" description="Helical" evidence="2">
    <location>
        <begin position="175"/>
        <end position="198"/>
    </location>
</feature>
<reference evidence="3 6" key="2">
    <citation type="submission" date="2020-08" db="EMBL/GenBank/DDBJ databases">
        <title>Genomic Encyclopedia of Type Strains, Phase IV (KMG-IV): sequencing the most valuable type-strain genomes for metagenomic binning, comparative biology and taxonomic classification.</title>
        <authorList>
            <person name="Goeker M."/>
        </authorList>
    </citation>
    <scope>NUCLEOTIDE SEQUENCE [LARGE SCALE GENOMIC DNA]</scope>
    <source>
        <strain evidence="3 6">DSM 100021</strain>
    </source>
</reference>
<dbReference type="Proteomes" id="UP000185598">
    <property type="component" value="Unassembled WGS sequence"/>
</dbReference>
<dbReference type="STRING" id="887144.BJF91_03440"/>
<feature type="transmembrane region" description="Helical" evidence="2">
    <location>
        <begin position="352"/>
        <end position="381"/>
    </location>
</feature>
<dbReference type="PANTHER" id="PTHR11328">
    <property type="entry name" value="MAJOR FACILITATOR SUPERFAMILY DOMAIN-CONTAINING PROTEIN"/>
    <property type="match status" value="1"/>
</dbReference>
<dbReference type="PANTHER" id="PTHR11328:SF24">
    <property type="entry name" value="MAJOR FACILITATOR SUPERFAMILY (MFS) PROFILE DOMAIN-CONTAINING PROTEIN"/>
    <property type="match status" value="1"/>
</dbReference>
<dbReference type="Gene3D" id="1.20.1250.20">
    <property type="entry name" value="MFS general substrate transporter like domains"/>
    <property type="match status" value="1"/>
</dbReference>
<feature type="transmembrane region" description="Helical" evidence="2">
    <location>
        <begin position="103"/>
        <end position="123"/>
    </location>
</feature>
<gene>
    <name evidence="4" type="ORF">BJF91_03440</name>
    <name evidence="3" type="ORF">GGQ71_001850</name>
</gene>
<dbReference type="InterPro" id="IPR036259">
    <property type="entry name" value="MFS_trans_sf"/>
</dbReference>
<keyword evidence="2" id="KW-1133">Transmembrane helix</keyword>
<feature type="transmembrane region" description="Helical" evidence="2">
    <location>
        <begin position="223"/>
        <end position="248"/>
    </location>
</feature>
<dbReference type="EMBL" id="JACIED010000002">
    <property type="protein sequence ID" value="MBB4007587.1"/>
    <property type="molecule type" value="Genomic_DNA"/>
</dbReference>
<sequence length="445" mass="47589">MKPLSATTLFFYSLPAMPLAAIALPLYIIVPSVYATRFDIALSAIGAALLAIRCMDALTDPLIGWLADRFPARYGRRRLVFATSLPLTALSAFMLFYPPEGAGLGHLLLWGSLLSIGSTWTSLPYAAWGAELETSYDGRVRLSAWREGATLLGTLLAISLPFLGQAKGTAAVPDLTLLAFMVALLLPLTGALAAWRVAEPRDFSSKRLDLRQGLRFLIRNRPFLRLASAFLVNSLANAIPASLFLYFVSARLQAGAWQGPLLFAYFLSAVAGVPLAVVVAKRLGKHRAWCVAMLASCAIFALSALLGAGNVIPFLAICVATGVLLGFDLALPPAIQADVIDEDTVASGEQRSGLYFAAWSFVTKLALALSSGIVFPLLAMAGFKSDLGSAQSGEALTALSLLYAGLPIVFKLAAIWLMWGFTIDSDRQKSLRQQIEQSRELASSA</sequence>
<dbReference type="AlphaFoldDB" id="A0A1Q8ZYR9"/>
<feature type="transmembrane region" description="Helical" evidence="2">
    <location>
        <begin position="9"/>
        <end position="34"/>
    </location>
</feature>
<feature type="transmembrane region" description="Helical" evidence="2">
    <location>
        <begin position="79"/>
        <end position="97"/>
    </location>
</feature>
<comment type="similarity">
    <text evidence="1">Belongs to the sodium:galactoside symporter (TC 2.A.2) family.</text>
</comment>
<evidence type="ECO:0000256" key="2">
    <source>
        <dbReference type="SAM" id="Phobius"/>
    </source>
</evidence>
<dbReference type="SUPFAM" id="SSF103473">
    <property type="entry name" value="MFS general substrate transporter"/>
    <property type="match status" value="1"/>
</dbReference>
<dbReference type="Pfam" id="PF13347">
    <property type="entry name" value="MFS_2"/>
    <property type="match status" value="1"/>
</dbReference>
<evidence type="ECO:0000313" key="6">
    <source>
        <dbReference type="Proteomes" id="UP000544107"/>
    </source>
</evidence>
<feature type="transmembrane region" description="Helical" evidence="2">
    <location>
        <begin position="312"/>
        <end position="331"/>
    </location>
</feature>
<feature type="transmembrane region" description="Helical" evidence="2">
    <location>
        <begin position="401"/>
        <end position="423"/>
    </location>
</feature>
<keyword evidence="2" id="KW-0812">Transmembrane</keyword>
<name>A0A1Q8ZYR9_9HYPH</name>
<organism evidence="4 5">
    <name type="scientific">Allorhizobium taibaishanense</name>
    <dbReference type="NCBI Taxonomy" id="887144"/>
    <lineage>
        <taxon>Bacteria</taxon>
        <taxon>Pseudomonadati</taxon>
        <taxon>Pseudomonadota</taxon>
        <taxon>Alphaproteobacteria</taxon>
        <taxon>Hyphomicrobiales</taxon>
        <taxon>Rhizobiaceae</taxon>
        <taxon>Rhizobium/Agrobacterium group</taxon>
        <taxon>Allorhizobium</taxon>
    </lineage>
</organism>
<dbReference type="RefSeq" id="WP_075616661.1">
    <property type="nucleotide sequence ID" value="NZ_JACIED010000002.1"/>
</dbReference>
<dbReference type="GO" id="GO:0005886">
    <property type="term" value="C:plasma membrane"/>
    <property type="evidence" value="ECO:0007669"/>
    <property type="project" value="TreeGrafter"/>
</dbReference>
<dbReference type="GO" id="GO:0008643">
    <property type="term" value="P:carbohydrate transport"/>
    <property type="evidence" value="ECO:0007669"/>
    <property type="project" value="InterPro"/>
</dbReference>
<evidence type="ECO:0000313" key="3">
    <source>
        <dbReference type="EMBL" id="MBB4007587.1"/>
    </source>
</evidence>
<keyword evidence="5" id="KW-1185">Reference proteome</keyword>
<feature type="transmembrane region" description="Helical" evidence="2">
    <location>
        <begin position="260"/>
        <end position="280"/>
    </location>
</feature>
<keyword evidence="2" id="KW-0472">Membrane</keyword>
<protein>
    <submittedName>
        <fullName evidence="4">MFS transporter</fullName>
    </submittedName>
    <submittedName>
        <fullName evidence="3">Na+/melibiose symporter-like transporter</fullName>
    </submittedName>
</protein>
<reference evidence="4 5" key="1">
    <citation type="submission" date="2016-09" db="EMBL/GenBank/DDBJ databases">
        <title>Rhizobium oryziradicis sp. nov., isolated from the root of rice.</title>
        <authorList>
            <person name="Zhao J."/>
            <person name="Zhang X."/>
        </authorList>
    </citation>
    <scope>NUCLEOTIDE SEQUENCE [LARGE SCALE GENOMIC DNA]</scope>
    <source>
        <strain evidence="4 5">14971</strain>
    </source>
</reference>
<evidence type="ECO:0000256" key="1">
    <source>
        <dbReference type="ARBA" id="ARBA00009617"/>
    </source>
</evidence>
<dbReference type="OrthoDB" id="181905at2"/>
<evidence type="ECO:0000313" key="5">
    <source>
        <dbReference type="Proteomes" id="UP000185598"/>
    </source>
</evidence>